<accession>A0A6A3N5H0</accession>
<gene>
    <name evidence="2" type="ORF">PR002_g7047</name>
</gene>
<feature type="compositionally biased region" description="Basic and acidic residues" evidence="1">
    <location>
        <begin position="47"/>
        <end position="72"/>
    </location>
</feature>
<evidence type="ECO:0000256" key="1">
    <source>
        <dbReference type="SAM" id="MobiDB-lite"/>
    </source>
</evidence>
<feature type="region of interest" description="Disordered" evidence="1">
    <location>
        <begin position="1"/>
        <end position="99"/>
    </location>
</feature>
<dbReference type="AlphaFoldDB" id="A0A6A3N5H0"/>
<dbReference type="EMBL" id="QXFU01000328">
    <property type="protein sequence ID" value="KAE9036520.1"/>
    <property type="molecule type" value="Genomic_DNA"/>
</dbReference>
<sequence length="126" mass="14122">MQGSENEVAAYSSSIWSTEDASSAADYDSPAPTSSIKKHRMFKTRAPARERSITSSEGRPDRTQDHDIRQLEEAEVIPRQLQQADVSAFPGPDRNACANMERANPHQHSQIVQIGCEVYSFAFIYY</sequence>
<protein>
    <submittedName>
        <fullName evidence="2">Uncharacterized protein</fullName>
    </submittedName>
</protein>
<evidence type="ECO:0000313" key="3">
    <source>
        <dbReference type="Proteomes" id="UP000435112"/>
    </source>
</evidence>
<name>A0A6A3N5H0_9STRA</name>
<evidence type="ECO:0000313" key="2">
    <source>
        <dbReference type="EMBL" id="KAE9036520.1"/>
    </source>
</evidence>
<feature type="compositionally biased region" description="Low complexity" evidence="1">
    <location>
        <begin position="17"/>
        <end position="35"/>
    </location>
</feature>
<organism evidence="2 3">
    <name type="scientific">Phytophthora rubi</name>
    <dbReference type="NCBI Taxonomy" id="129364"/>
    <lineage>
        <taxon>Eukaryota</taxon>
        <taxon>Sar</taxon>
        <taxon>Stramenopiles</taxon>
        <taxon>Oomycota</taxon>
        <taxon>Peronosporomycetes</taxon>
        <taxon>Peronosporales</taxon>
        <taxon>Peronosporaceae</taxon>
        <taxon>Phytophthora</taxon>
    </lineage>
</organism>
<dbReference type="OrthoDB" id="10425499at2759"/>
<proteinExistence type="predicted"/>
<reference evidence="2 3" key="1">
    <citation type="submission" date="2018-09" db="EMBL/GenBank/DDBJ databases">
        <title>Genomic investigation of the strawberry pathogen Phytophthora fragariae indicates pathogenicity is determined by transcriptional variation in three key races.</title>
        <authorList>
            <person name="Adams T.M."/>
            <person name="Armitage A.D."/>
            <person name="Sobczyk M.K."/>
            <person name="Bates H.J."/>
            <person name="Dunwell J.M."/>
            <person name="Nellist C.F."/>
            <person name="Harrison R.J."/>
        </authorList>
    </citation>
    <scope>NUCLEOTIDE SEQUENCE [LARGE SCALE GENOMIC DNA]</scope>
    <source>
        <strain evidence="2 3">SCRP324</strain>
    </source>
</reference>
<feature type="compositionally biased region" description="Polar residues" evidence="1">
    <location>
        <begin position="1"/>
        <end position="16"/>
    </location>
</feature>
<comment type="caution">
    <text evidence="2">The sequence shown here is derived from an EMBL/GenBank/DDBJ whole genome shotgun (WGS) entry which is preliminary data.</text>
</comment>
<dbReference type="Proteomes" id="UP000435112">
    <property type="component" value="Unassembled WGS sequence"/>
</dbReference>